<evidence type="ECO:0000313" key="4">
    <source>
        <dbReference type="Proteomes" id="UP001549134"/>
    </source>
</evidence>
<name>A0ABV2EUJ6_9STRE</name>
<feature type="transmembrane region" description="Helical" evidence="1">
    <location>
        <begin position="192"/>
        <end position="209"/>
    </location>
</feature>
<evidence type="ECO:0000259" key="2">
    <source>
        <dbReference type="Pfam" id="PF14501"/>
    </source>
</evidence>
<comment type="caution">
    <text evidence="3">The sequence shown here is derived from an EMBL/GenBank/DDBJ whole genome shotgun (WGS) entry which is preliminary data.</text>
</comment>
<dbReference type="Gene3D" id="3.30.565.10">
    <property type="entry name" value="Histidine kinase-like ATPase, C-terminal domain"/>
    <property type="match status" value="1"/>
</dbReference>
<keyword evidence="1" id="KW-1133">Transmembrane helix</keyword>
<keyword evidence="1" id="KW-0472">Membrane</keyword>
<feature type="transmembrane region" description="Helical" evidence="1">
    <location>
        <begin position="34"/>
        <end position="55"/>
    </location>
</feature>
<keyword evidence="3" id="KW-0418">Kinase</keyword>
<protein>
    <submittedName>
        <fullName evidence="3">Two-component system sensor histidine kinase AgrC</fullName>
        <ecNumber evidence="3">2.7.13.-</ecNumber>
    </submittedName>
</protein>
<reference evidence="3 4" key="1">
    <citation type="submission" date="2024-06" db="EMBL/GenBank/DDBJ databases">
        <title>Genomic Encyclopedia of Type Strains, Phase IV (KMG-IV): sequencing the most valuable type-strain genomes for metagenomic binning, comparative biology and taxonomic classification.</title>
        <authorList>
            <person name="Goeker M."/>
        </authorList>
    </citation>
    <scope>NUCLEOTIDE SEQUENCE [LARGE SCALE GENOMIC DNA]</scope>
    <source>
        <strain evidence="3 4">DSM 29126</strain>
    </source>
</reference>
<feature type="transmembrane region" description="Helical" evidence="1">
    <location>
        <begin position="124"/>
        <end position="141"/>
    </location>
</feature>
<keyword evidence="1" id="KW-0812">Transmembrane</keyword>
<feature type="transmembrane region" description="Helical" evidence="1">
    <location>
        <begin position="161"/>
        <end position="180"/>
    </location>
</feature>
<accession>A0ABV2EUJ6</accession>
<dbReference type="EMBL" id="JBEPLX010000035">
    <property type="protein sequence ID" value="MET3534860.1"/>
    <property type="molecule type" value="Genomic_DNA"/>
</dbReference>
<feature type="transmembrane region" description="Helical" evidence="1">
    <location>
        <begin position="6"/>
        <end position="22"/>
    </location>
</feature>
<dbReference type="GO" id="GO:0016301">
    <property type="term" value="F:kinase activity"/>
    <property type="evidence" value="ECO:0007669"/>
    <property type="project" value="UniProtKB-KW"/>
</dbReference>
<evidence type="ECO:0000256" key="1">
    <source>
        <dbReference type="SAM" id="Phobius"/>
    </source>
</evidence>
<dbReference type="PANTHER" id="PTHR40448:SF1">
    <property type="entry name" value="TWO-COMPONENT SENSOR HISTIDINE KINASE"/>
    <property type="match status" value="1"/>
</dbReference>
<keyword evidence="3" id="KW-0808">Transferase</keyword>
<dbReference type="SUPFAM" id="SSF55874">
    <property type="entry name" value="ATPase domain of HSP90 chaperone/DNA topoisomerase II/histidine kinase"/>
    <property type="match status" value="1"/>
</dbReference>
<sequence>MSVLNYIIESVVSLGSLIVLFFSVNRLKYSIRSILLVILLRVSVAALFATLSQLFSSQFLSYFDTPLYGFLLAMILLRPLPKTLLIFYGLLPFTLENLFYRMVSYFVLPLLGQSSGIIEDTPTFILVNFLSISAALFFLKWLKYDFVKLRTDNLVTEDKRLLYLTNWVMVAYYILIQTLTYLEYDIGLPTMAHRQFILVTYLVIFMGIIKQLDFHLRKKLQEQLDFQQALQLKSLEDYSKQVEDLYREVKCFRHDYANLMTTLRLAIEDNDIEQIRDIYQTVLNDSSKQLRASKYDIGCLVNIDNSGLKSLLASKFLQANDNNISVSLEVPEVIKLQGMELVDFITIVSILCDNAIEAAINAASPKLTIAFLLVNDKQMFIIENNTKEERVDLSELYAFGHSSKGEGRGIGLYNVMKILERYPLISLNTTSKAHLFGQSLEIDLSSKS</sequence>
<keyword evidence="4" id="KW-1185">Reference proteome</keyword>
<dbReference type="InterPro" id="IPR032834">
    <property type="entry name" value="NatK-like_C"/>
</dbReference>
<dbReference type="EC" id="2.7.13.-" evidence="3"/>
<dbReference type="Proteomes" id="UP001549134">
    <property type="component" value="Unassembled WGS sequence"/>
</dbReference>
<dbReference type="RefSeq" id="WP_237395092.1">
    <property type="nucleotide sequence ID" value="NZ_AP024276.1"/>
</dbReference>
<proteinExistence type="predicted"/>
<feature type="domain" description="Sensor histidine kinase NatK-like C-terminal" evidence="2">
    <location>
        <begin position="339"/>
        <end position="442"/>
    </location>
</feature>
<dbReference type="InterPro" id="IPR036890">
    <property type="entry name" value="HATPase_C_sf"/>
</dbReference>
<organism evidence="3 4">
    <name type="scientific">Streptococcus parasuis</name>
    <dbReference type="NCBI Taxonomy" id="1501662"/>
    <lineage>
        <taxon>Bacteria</taxon>
        <taxon>Bacillati</taxon>
        <taxon>Bacillota</taxon>
        <taxon>Bacilli</taxon>
        <taxon>Lactobacillales</taxon>
        <taxon>Streptococcaceae</taxon>
        <taxon>Streptococcus</taxon>
    </lineage>
</organism>
<evidence type="ECO:0000313" key="3">
    <source>
        <dbReference type="EMBL" id="MET3534860.1"/>
    </source>
</evidence>
<dbReference type="PANTHER" id="PTHR40448">
    <property type="entry name" value="TWO-COMPONENT SENSOR HISTIDINE KINASE"/>
    <property type="match status" value="1"/>
</dbReference>
<dbReference type="GeneID" id="78827256"/>
<dbReference type="Pfam" id="PF14501">
    <property type="entry name" value="HATPase_c_5"/>
    <property type="match status" value="1"/>
</dbReference>
<gene>
    <name evidence="3" type="ORF">ABID50_002026</name>
</gene>